<name>A0A9P7MIA8_9HYPO</name>
<evidence type="ECO:0000256" key="1">
    <source>
        <dbReference type="SAM" id="MobiDB-lite"/>
    </source>
</evidence>
<comment type="caution">
    <text evidence="2">The sequence shown here is derived from an EMBL/GenBank/DDBJ whole genome shotgun (WGS) entry which is preliminary data.</text>
</comment>
<keyword evidence="3" id="KW-1185">Reference proteome</keyword>
<evidence type="ECO:0000313" key="2">
    <source>
        <dbReference type="EMBL" id="KAG5946525.1"/>
    </source>
</evidence>
<evidence type="ECO:0000313" key="3">
    <source>
        <dbReference type="Proteomes" id="UP000706124"/>
    </source>
</evidence>
<dbReference type="EMBL" id="SRPO01000032">
    <property type="protein sequence ID" value="KAG5946525.1"/>
    <property type="molecule type" value="Genomic_DNA"/>
</dbReference>
<reference evidence="2 3" key="1">
    <citation type="journal article" date="2020" name="bioRxiv">
        <title>Whole genome comparisons of ergot fungi reveals the divergence and evolution of species within the genus Claviceps are the result of varying mechanisms driving genome evolution and host range expansion.</title>
        <authorList>
            <person name="Wyka S.A."/>
            <person name="Mondo S.J."/>
            <person name="Liu M."/>
            <person name="Dettman J."/>
            <person name="Nalam V."/>
            <person name="Broders K.D."/>
        </authorList>
    </citation>
    <scope>NUCLEOTIDE SEQUENCE [LARGE SCALE GENOMIC DNA]</scope>
    <source>
        <strain evidence="2 3">CCC 1485</strain>
    </source>
</reference>
<feature type="region of interest" description="Disordered" evidence="1">
    <location>
        <begin position="1"/>
        <end position="28"/>
    </location>
</feature>
<accession>A0A9P7MIA8</accession>
<sequence length="90" mass="10417">MTHESNDAPEQQLEHRREEGLTHIQRLDMQGPMRLSTLLRKIYRDSSGLALATPTFDTTNRDIMELALEIKYRRASPARSMGHHTCMVPR</sequence>
<dbReference type="AlphaFoldDB" id="A0A9P7MIA8"/>
<proteinExistence type="predicted"/>
<protein>
    <submittedName>
        <fullName evidence="2">Uncharacterized protein</fullName>
    </submittedName>
</protein>
<gene>
    <name evidence="2" type="ORF">E4U60_003981</name>
</gene>
<feature type="compositionally biased region" description="Basic and acidic residues" evidence="1">
    <location>
        <begin position="1"/>
        <end position="21"/>
    </location>
</feature>
<organism evidence="2 3">
    <name type="scientific">Claviceps pazoutovae</name>
    <dbReference type="NCBI Taxonomy" id="1649127"/>
    <lineage>
        <taxon>Eukaryota</taxon>
        <taxon>Fungi</taxon>
        <taxon>Dikarya</taxon>
        <taxon>Ascomycota</taxon>
        <taxon>Pezizomycotina</taxon>
        <taxon>Sordariomycetes</taxon>
        <taxon>Hypocreomycetidae</taxon>
        <taxon>Hypocreales</taxon>
        <taxon>Clavicipitaceae</taxon>
        <taxon>Claviceps</taxon>
    </lineage>
</organism>
<dbReference type="Proteomes" id="UP000706124">
    <property type="component" value="Unassembled WGS sequence"/>
</dbReference>